<comment type="caution">
    <text evidence="9">The sequence shown here is derived from an EMBL/GenBank/DDBJ whole genome shotgun (WGS) entry which is preliminary data.</text>
</comment>
<dbReference type="PROSITE" id="PS50089">
    <property type="entry name" value="ZF_RING_2"/>
    <property type="match status" value="1"/>
</dbReference>
<feature type="compositionally biased region" description="Polar residues" evidence="7">
    <location>
        <begin position="1412"/>
        <end position="1423"/>
    </location>
</feature>
<keyword evidence="10" id="KW-1185">Reference proteome</keyword>
<evidence type="ECO:0000313" key="10">
    <source>
        <dbReference type="Proteomes" id="UP000310200"/>
    </source>
</evidence>
<dbReference type="Pfam" id="PF16207">
    <property type="entry name" value="RAWUL"/>
    <property type="match status" value="1"/>
</dbReference>
<feature type="region of interest" description="Disordered" evidence="7">
    <location>
        <begin position="417"/>
        <end position="436"/>
    </location>
</feature>
<dbReference type="GO" id="GO:0000122">
    <property type="term" value="P:negative regulation of transcription by RNA polymerase II"/>
    <property type="evidence" value="ECO:0007669"/>
    <property type="project" value="TreeGrafter"/>
</dbReference>
<dbReference type="InterPro" id="IPR001841">
    <property type="entry name" value="Znf_RING"/>
</dbReference>
<feature type="compositionally biased region" description="Polar residues" evidence="7">
    <location>
        <begin position="1203"/>
        <end position="1212"/>
    </location>
</feature>
<dbReference type="EMBL" id="QBLH01001013">
    <property type="protein sequence ID" value="TGZ53543.1"/>
    <property type="molecule type" value="Genomic_DNA"/>
</dbReference>
<feature type="compositionally biased region" description="Low complexity" evidence="7">
    <location>
        <begin position="1283"/>
        <end position="1295"/>
    </location>
</feature>
<evidence type="ECO:0000313" key="9">
    <source>
        <dbReference type="EMBL" id="TGZ53543.1"/>
    </source>
</evidence>
<feature type="compositionally biased region" description="Polar residues" evidence="7">
    <location>
        <begin position="425"/>
        <end position="436"/>
    </location>
</feature>
<feature type="compositionally biased region" description="Low complexity" evidence="7">
    <location>
        <begin position="910"/>
        <end position="922"/>
    </location>
</feature>
<dbReference type="SUPFAM" id="SSF57850">
    <property type="entry name" value="RING/U-box"/>
    <property type="match status" value="1"/>
</dbReference>
<sequence length="1455" mass="157416">MSGQSGGRRACLAKLNEHLTCKLCGGYFIDATTIIECLHSFCRSCIVKYLANNKYCPICEVQVHKSRPLLNIRPDYMLQDIVYKLVPGCYQNEMRCRREFYAKHPEACSQDAMPPEARGEPADSHIYSPDESLSLSLEYYNPCTKDLNETNAGKSLLRRYFRCPAAVTIFHLQKLIRAKYGLGDANRVDVMYEEEPLCSSYTLMDVMYIYHWRRKVPLHLSYRIFETSSKRLKLSEDNANYNKSLMDAGIDSIDLKDEKSLKREWKEVQLKISETGVMSITDISSTVVKREAGIENLEGEKTGGETITSIAEINKADSVKIENCGVSKSSVEIIPSTLIIDAQMTKTPIFSETSNAFLVTNDIKFTGDNLSTNSNCTSLTNQQNGTATRQTSETRNCTASAKLQQDAQEVKIPNQSVKVEDKSETVSQGQKGIGHSATQFTEENVIVIEDTEKTDAHAKKMSINNNNNNADFQAETQKECIKSSNEAKMGSAGSKIDALSVKLQFQPKMGQVNNTYSKRAPKEKRATVQQQSAKKSDVKSSTEDTKLTDAKAQTNCGSVTGKVSISTATPSQKSASASAVASQNTSNSSSGSDKQKAPDERDNQSINIDLQQALNLLEQRNSPVQTSTESVPRTSHAADVANQRLQSNNIAAVNENIASTVPNVSTSTISQTTSTFPYTLHDIVTNSAVLKSALNSSSIPQKPLGTPSIACSTSNNQMCPLPQFNVQTSSINVYSIPTSLKNNYGNVGQDVNTVTAMSTATIPTTAMSKPMSTSCPIPPCPDAIPISLMKQMSMRKQDVTAKGTNLNEICAKIGSNTIGSKINDICAKIGENSKEKNRMDAHGKADVPDLLRISGKKNSTPLLPNSDTAIKHIPNIPNVPVYTPSSNAATMENKSSKPALPTSTSAGALAVPTSSAPASSHATQRLALLTKQRTVGYKTLRDPPKSWNPTLSKNNYVAAKNQAKEMQNQAQTSVSDGANKQIPSKPAKIFKMRNMPRYLGNPASGVKPMYGVTNDTKEKEQSTANAKSATLNMMKIDPKTLSPIVSTINSPIVSPPPYSPNARSYQNTPFSRDICRNTGSPISPRNSPVNMLSTNPFIPSPTPNTNPRIIYSHFPPPFPDASRFPNPLIRSPIGIPPPSAFHSSLPPSINKLYQRSSYIPQTTGYAPVVGQPPAVQRIPPSTHSSSPKSPKASSPSSISSASFNLGKTESQSPITSTVDSVALLLSKSVAVPVSMPVPVSVSLQRELNAFNLSKTGGLSPSSTSNVVKTSTASDADVEAQPKPNSSSMSMSLNLPTSAETPENSSNGTNERKQGKETEARKTQEAARCKEDNSKAKLTETRCSVETAENAASLHDKRERSQAAKINGDVTTEQIASKKSKEDGSSDVTATKAEATERDGQVERPSSKERNNIPKNSTQANINDSPADDSKNEDLGKSGEQIQGNKSEVQKSKAET</sequence>
<organism evidence="9 10">
    <name type="scientific">Temnothorax longispinosus</name>
    <dbReference type="NCBI Taxonomy" id="300112"/>
    <lineage>
        <taxon>Eukaryota</taxon>
        <taxon>Metazoa</taxon>
        <taxon>Ecdysozoa</taxon>
        <taxon>Arthropoda</taxon>
        <taxon>Hexapoda</taxon>
        <taxon>Insecta</taxon>
        <taxon>Pterygota</taxon>
        <taxon>Neoptera</taxon>
        <taxon>Endopterygota</taxon>
        <taxon>Hymenoptera</taxon>
        <taxon>Apocrita</taxon>
        <taxon>Aculeata</taxon>
        <taxon>Formicoidea</taxon>
        <taxon>Formicidae</taxon>
        <taxon>Myrmicinae</taxon>
        <taxon>Temnothorax</taxon>
    </lineage>
</organism>
<keyword evidence="5" id="KW-0539">Nucleus</keyword>
<feature type="compositionally biased region" description="Basic and acidic residues" evidence="7">
    <location>
        <begin position="534"/>
        <end position="546"/>
    </location>
</feature>
<dbReference type="InterPro" id="IPR017907">
    <property type="entry name" value="Znf_RING_CS"/>
</dbReference>
<dbReference type="CDD" id="cd17082">
    <property type="entry name" value="RAWUL_PCGF2_like"/>
    <property type="match status" value="1"/>
</dbReference>
<evidence type="ECO:0000256" key="3">
    <source>
        <dbReference type="ARBA" id="ARBA00022771"/>
    </source>
</evidence>
<evidence type="ECO:0000256" key="1">
    <source>
        <dbReference type="ARBA" id="ARBA00004123"/>
    </source>
</evidence>
<dbReference type="GO" id="GO:0008270">
    <property type="term" value="F:zinc ion binding"/>
    <property type="evidence" value="ECO:0007669"/>
    <property type="project" value="UniProtKB-KW"/>
</dbReference>
<dbReference type="Pfam" id="PF13923">
    <property type="entry name" value="zf-C3HC4_2"/>
    <property type="match status" value="1"/>
</dbReference>
<evidence type="ECO:0000256" key="5">
    <source>
        <dbReference type="ARBA" id="ARBA00023242"/>
    </source>
</evidence>
<name>A0A4S2KU09_9HYME</name>
<feature type="compositionally biased region" description="Low complexity" evidence="7">
    <location>
        <begin position="571"/>
        <end position="592"/>
    </location>
</feature>
<feature type="compositionally biased region" description="Low complexity" evidence="7">
    <location>
        <begin position="1178"/>
        <end position="1202"/>
    </location>
</feature>
<dbReference type="Gene3D" id="3.30.40.10">
    <property type="entry name" value="Zinc/RING finger domain, C3HC4 (zinc finger)"/>
    <property type="match status" value="1"/>
</dbReference>
<dbReference type="InterPro" id="IPR032443">
    <property type="entry name" value="RAWUL"/>
</dbReference>
<gene>
    <name evidence="9" type="ORF">DBV15_03509</name>
</gene>
<dbReference type="FunFam" id="3.30.40.10:FF:000033">
    <property type="entry name" value="Polycomb group RING finger protein 3"/>
    <property type="match status" value="1"/>
</dbReference>
<feature type="compositionally biased region" description="Polar residues" evidence="7">
    <location>
        <begin position="1252"/>
        <end position="1273"/>
    </location>
</feature>
<comment type="subcellular location">
    <subcellularLocation>
        <location evidence="1">Nucleus</location>
    </subcellularLocation>
</comment>
<proteinExistence type="predicted"/>
<dbReference type="GO" id="GO:0035102">
    <property type="term" value="C:PRC1 complex"/>
    <property type="evidence" value="ECO:0007669"/>
    <property type="project" value="TreeGrafter"/>
</dbReference>
<dbReference type="GO" id="GO:1990841">
    <property type="term" value="F:promoter-specific chromatin binding"/>
    <property type="evidence" value="ECO:0007669"/>
    <property type="project" value="TreeGrafter"/>
</dbReference>
<feature type="compositionally biased region" description="Polar residues" evidence="7">
    <location>
        <begin position="1296"/>
        <end position="1308"/>
    </location>
</feature>
<dbReference type="PROSITE" id="PS00518">
    <property type="entry name" value="ZF_RING_1"/>
    <property type="match status" value="1"/>
</dbReference>
<evidence type="ECO:0000256" key="7">
    <source>
        <dbReference type="SAM" id="MobiDB-lite"/>
    </source>
</evidence>
<protein>
    <submittedName>
        <fullName evidence="9">Polycomb complex protein BMI-1</fullName>
    </submittedName>
</protein>
<evidence type="ECO:0000256" key="2">
    <source>
        <dbReference type="ARBA" id="ARBA00022723"/>
    </source>
</evidence>
<feature type="domain" description="RING-type" evidence="8">
    <location>
        <begin position="21"/>
        <end position="60"/>
    </location>
</feature>
<accession>A0A4S2KU09</accession>
<feature type="region of interest" description="Disordered" evidence="7">
    <location>
        <begin position="510"/>
        <end position="546"/>
    </location>
</feature>
<dbReference type="PANTHER" id="PTHR10825">
    <property type="entry name" value="RING FINGER DOMAIN-CONTAINING, POLYCOMB GROUP COMPONENT"/>
    <property type="match status" value="1"/>
</dbReference>
<dbReference type="Proteomes" id="UP000310200">
    <property type="component" value="Unassembled WGS sequence"/>
</dbReference>
<feature type="compositionally biased region" description="Basic and acidic residues" evidence="7">
    <location>
        <begin position="1393"/>
        <end position="1411"/>
    </location>
</feature>
<keyword evidence="3 6" id="KW-0863">Zinc-finger</keyword>
<keyword evidence="4" id="KW-0862">Zinc</keyword>
<dbReference type="STRING" id="300112.A0A4S2KU09"/>
<feature type="compositionally biased region" description="Basic and acidic residues" evidence="7">
    <location>
        <begin position="1427"/>
        <end position="1436"/>
    </location>
</feature>
<reference evidence="9 10" key="1">
    <citation type="journal article" date="2019" name="Philos. Trans. R. Soc. Lond., B, Biol. Sci.">
        <title>Ant behaviour and brain gene expression of defending hosts depend on the ecological success of the intruding social parasite.</title>
        <authorList>
            <person name="Kaur R."/>
            <person name="Stoldt M."/>
            <person name="Jongepier E."/>
            <person name="Feldmeyer B."/>
            <person name="Menzel F."/>
            <person name="Bornberg-Bauer E."/>
            <person name="Foitzik S."/>
        </authorList>
    </citation>
    <scope>NUCLEOTIDE SEQUENCE [LARGE SCALE GENOMIC DNA]</scope>
    <source>
        <tissue evidence="9">Whole body</tissue>
    </source>
</reference>
<feature type="region of interest" description="Disordered" evidence="7">
    <location>
        <begin position="561"/>
        <end position="601"/>
    </location>
</feature>
<dbReference type="Gene3D" id="3.10.20.90">
    <property type="entry name" value="Phosphatidylinositol 3-kinase Catalytic Subunit, Chain A, domain 1"/>
    <property type="match status" value="1"/>
</dbReference>
<dbReference type="SMART" id="SM00184">
    <property type="entry name" value="RING"/>
    <property type="match status" value="1"/>
</dbReference>
<feature type="region of interest" description="Disordered" evidence="7">
    <location>
        <begin position="1252"/>
        <end position="1455"/>
    </location>
</feature>
<keyword evidence="2" id="KW-0479">Metal-binding</keyword>
<evidence type="ECO:0000256" key="6">
    <source>
        <dbReference type="PROSITE-ProRule" id="PRU00175"/>
    </source>
</evidence>
<feature type="compositionally biased region" description="Basic and acidic residues" evidence="7">
    <location>
        <begin position="1309"/>
        <end position="1339"/>
    </location>
</feature>
<feature type="compositionally biased region" description="Polar residues" evidence="7">
    <location>
        <begin position="561"/>
        <end position="570"/>
    </location>
</feature>
<feature type="region of interest" description="Disordered" evidence="7">
    <location>
        <begin position="1164"/>
        <end position="1212"/>
    </location>
</feature>
<dbReference type="InterPro" id="IPR013083">
    <property type="entry name" value="Znf_RING/FYVE/PHD"/>
</dbReference>
<dbReference type="PANTHER" id="PTHR10825:SF29">
    <property type="entry name" value="POLYCOMB GROUP RING FINGER PROTEIN 1"/>
    <property type="match status" value="1"/>
</dbReference>
<feature type="region of interest" description="Disordered" evidence="7">
    <location>
        <begin position="887"/>
        <end position="922"/>
    </location>
</feature>
<evidence type="ECO:0000256" key="4">
    <source>
        <dbReference type="ARBA" id="ARBA00022833"/>
    </source>
</evidence>
<evidence type="ECO:0000259" key="8">
    <source>
        <dbReference type="PROSITE" id="PS50089"/>
    </source>
</evidence>